<organism evidence="1 2">
    <name type="scientific">Vibrio phage ICP1</name>
    <dbReference type="NCBI Taxonomy" id="979525"/>
    <lineage>
        <taxon>Viruses</taxon>
        <taxon>Duplodnaviria</taxon>
        <taxon>Heunggongvirae</taxon>
        <taxon>Uroviricota</taxon>
        <taxon>Caudoviricetes</taxon>
        <taxon>Mohonavirus</taxon>
        <taxon>Mohonavirus ICP1</taxon>
    </lineage>
</organism>
<protein>
    <submittedName>
        <fullName evidence="1">Uncharacterized protein ORF14</fullName>
    </submittedName>
</protein>
<dbReference type="RefSeq" id="YP_004250955.1">
    <property type="nucleotide sequence ID" value="NC_015157.1"/>
</dbReference>
<dbReference type="Proteomes" id="UP000007502">
    <property type="component" value="Segment"/>
</dbReference>
<dbReference type="EMBL" id="HQ641347">
    <property type="protein sequence ID" value="ADX87830.1"/>
    <property type="molecule type" value="Genomic_DNA"/>
</dbReference>
<dbReference type="KEGG" id="vg:10228493"/>
<gene>
    <name evidence="1" type="primary">ORF14</name>
</gene>
<proteinExistence type="predicted"/>
<keyword evidence="2" id="KW-1185">Reference proteome</keyword>
<dbReference type="GeneID" id="10228493"/>
<name>F1D136_9CAUD</name>
<dbReference type="SMR" id="F1D136"/>
<sequence>MQRLLKHTEKRIDRVLRLMATGYTQDGKHLTRSVTDRAEELSTLKRVTFLRG</sequence>
<evidence type="ECO:0000313" key="1">
    <source>
        <dbReference type="EMBL" id="ADX87830.1"/>
    </source>
</evidence>
<accession>F1D136</accession>
<evidence type="ECO:0000313" key="2">
    <source>
        <dbReference type="Proteomes" id="UP000007502"/>
    </source>
</evidence>
<reference evidence="1 2" key="1">
    <citation type="journal article" date="2011" name="MBio">
        <title>Evidence of a dominant lineage of Vibrio cholerae-specific lytic bacteriophages shed by cholera patients over a 10-year period in Dhaka, Bangladesh.</title>
        <authorList>
            <person name="Seed K.D."/>
            <person name="Bodi K.L."/>
            <person name="Kropinski A.M."/>
            <person name="Ackermann H.W."/>
            <person name="Calderwood S.B."/>
            <person name="Qadri F."/>
            <person name="Camilli A."/>
        </authorList>
    </citation>
    <scope>NUCLEOTIDE SEQUENCE [LARGE SCALE GENOMIC DNA]</scope>
</reference>